<accession>M0IGQ9</accession>
<feature type="transmembrane region" description="Helical" evidence="1">
    <location>
        <begin position="151"/>
        <end position="172"/>
    </location>
</feature>
<sequence length="235" mass="24830">MEVSTSTVRSAVGTGLAYLVAALAFVNRMGKRLVVLSGTLLKRLWQGTRDVTVVGLNRTRELFSGPIKDIVTGPVRRILFGRRLDVSLVALLVAPILALAAAWWVGSTFGYYALEEWALGTWDGTNPTALVFLGVGFLLALGAVSSAINNGIVPTTILVSAPIFGAAVTRYGTEVTYYWGPTVVSVPNAVGVATLIGLGVGTPIALCGWILGIAVRYLVHFVGHRPDGISQLGEH</sequence>
<organism evidence="3 4">
    <name type="scientific">Haloferax mucosum ATCC BAA-1512</name>
    <dbReference type="NCBI Taxonomy" id="662479"/>
    <lineage>
        <taxon>Archaea</taxon>
        <taxon>Methanobacteriati</taxon>
        <taxon>Methanobacteriota</taxon>
        <taxon>Stenosarchaea group</taxon>
        <taxon>Halobacteria</taxon>
        <taxon>Halobacteriales</taxon>
        <taxon>Haloferacaceae</taxon>
        <taxon>Haloferax</taxon>
    </lineage>
</organism>
<feature type="transmembrane region" description="Helical" evidence="1">
    <location>
        <begin position="6"/>
        <end position="26"/>
    </location>
</feature>
<dbReference type="AlphaFoldDB" id="M0IGQ9"/>
<dbReference type="Proteomes" id="UP000011550">
    <property type="component" value="Unassembled WGS sequence"/>
</dbReference>
<evidence type="ECO:0000259" key="2">
    <source>
        <dbReference type="Pfam" id="PF26268"/>
    </source>
</evidence>
<keyword evidence="1" id="KW-0472">Membrane</keyword>
<dbReference type="InterPro" id="IPR058384">
    <property type="entry name" value="DUF8071"/>
</dbReference>
<reference evidence="3 4" key="1">
    <citation type="journal article" date="2014" name="PLoS Genet.">
        <title>Phylogenetically driven sequencing of extremely halophilic archaea reveals strategies for static and dynamic osmo-response.</title>
        <authorList>
            <person name="Becker E.A."/>
            <person name="Seitzer P.M."/>
            <person name="Tritt A."/>
            <person name="Larsen D."/>
            <person name="Krusor M."/>
            <person name="Yao A.I."/>
            <person name="Wu D."/>
            <person name="Madern D."/>
            <person name="Eisen J.A."/>
            <person name="Darling A.E."/>
            <person name="Facciotti M.T."/>
        </authorList>
    </citation>
    <scope>NUCLEOTIDE SEQUENCE [LARGE SCALE GENOMIC DNA]</scope>
    <source>
        <strain evidence="3 4">ATCC BAA-1512</strain>
    </source>
</reference>
<evidence type="ECO:0000313" key="4">
    <source>
        <dbReference type="Proteomes" id="UP000011550"/>
    </source>
</evidence>
<name>M0IGQ9_9EURY</name>
<protein>
    <recommendedName>
        <fullName evidence="2">DUF8071 domain-containing protein</fullName>
    </recommendedName>
</protein>
<dbReference type="OrthoDB" id="289155at2157"/>
<feature type="transmembrane region" description="Helical" evidence="1">
    <location>
        <begin position="126"/>
        <end position="144"/>
    </location>
</feature>
<comment type="caution">
    <text evidence="3">The sequence shown here is derived from an EMBL/GenBank/DDBJ whole genome shotgun (WGS) entry which is preliminary data.</text>
</comment>
<dbReference type="PATRIC" id="fig|662479.7.peg.1359"/>
<gene>
    <name evidence="3" type="ORF">C440_06732</name>
</gene>
<evidence type="ECO:0000256" key="1">
    <source>
        <dbReference type="SAM" id="Phobius"/>
    </source>
</evidence>
<keyword evidence="1" id="KW-0812">Transmembrane</keyword>
<dbReference type="Pfam" id="PF26268">
    <property type="entry name" value="DUF8071"/>
    <property type="match status" value="1"/>
</dbReference>
<evidence type="ECO:0000313" key="3">
    <source>
        <dbReference type="EMBL" id="ELZ95965.1"/>
    </source>
</evidence>
<feature type="transmembrane region" description="Helical" evidence="1">
    <location>
        <begin position="192"/>
        <end position="219"/>
    </location>
</feature>
<dbReference type="RefSeq" id="WP_008319518.1">
    <property type="nucleotide sequence ID" value="NZ_AOLN01000010.1"/>
</dbReference>
<dbReference type="EMBL" id="AOLN01000010">
    <property type="protein sequence ID" value="ELZ95965.1"/>
    <property type="molecule type" value="Genomic_DNA"/>
</dbReference>
<keyword evidence="4" id="KW-1185">Reference proteome</keyword>
<proteinExistence type="predicted"/>
<feature type="transmembrane region" description="Helical" evidence="1">
    <location>
        <begin position="86"/>
        <end position="106"/>
    </location>
</feature>
<keyword evidence="1" id="KW-1133">Transmembrane helix</keyword>
<feature type="domain" description="DUF8071" evidence="2">
    <location>
        <begin position="80"/>
        <end position="221"/>
    </location>
</feature>